<feature type="transmembrane region" description="Helical" evidence="1">
    <location>
        <begin position="12"/>
        <end position="36"/>
    </location>
</feature>
<accession>A0A852TTI0</accession>
<dbReference type="EMBL" id="JACCCC010000001">
    <property type="protein sequence ID" value="NYE45424.1"/>
    <property type="molecule type" value="Genomic_DNA"/>
</dbReference>
<protein>
    <recommendedName>
        <fullName evidence="2">DUF1468 domain-containing protein</fullName>
    </recommendedName>
</protein>
<name>A0A852TTI0_9ACTN</name>
<evidence type="ECO:0000313" key="3">
    <source>
        <dbReference type="EMBL" id="NYE45424.1"/>
    </source>
</evidence>
<keyword evidence="1" id="KW-1133">Transmembrane helix</keyword>
<evidence type="ECO:0000256" key="1">
    <source>
        <dbReference type="SAM" id="Phobius"/>
    </source>
</evidence>
<gene>
    <name evidence="3" type="ORF">HDA32_000544</name>
</gene>
<dbReference type="InterPro" id="IPR009936">
    <property type="entry name" value="DUF1468"/>
</dbReference>
<dbReference type="Pfam" id="PF07331">
    <property type="entry name" value="TctB"/>
    <property type="match status" value="1"/>
</dbReference>
<dbReference type="AlphaFoldDB" id="A0A852TTI0"/>
<keyword evidence="1" id="KW-0812">Transmembrane</keyword>
<proteinExistence type="predicted"/>
<feature type="transmembrane region" description="Helical" evidence="1">
    <location>
        <begin position="137"/>
        <end position="161"/>
    </location>
</feature>
<dbReference type="Proteomes" id="UP000589036">
    <property type="component" value="Unassembled WGS sequence"/>
</dbReference>
<keyword evidence="1" id="KW-0472">Membrane</keyword>
<keyword evidence="4" id="KW-1185">Reference proteome</keyword>
<feature type="domain" description="DUF1468" evidence="2">
    <location>
        <begin position="16"/>
        <end position="164"/>
    </location>
</feature>
<evidence type="ECO:0000313" key="4">
    <source>
        <dbReference type="Proteomes" id="UP000589036"/>
    </source>
</evidence>
<comment type="caution">
    <text evidence="3">The sequence shown here is derived from an EMBL/GenBank/DDBJ whole genome shotgun (WGS) entry which is preliminary data.</text>
</comment>
<feature type="transmembrane region" description="Helical" evidence="1">
    <location>
        <begin position="100"/>
        <end position="125"/>
    </location>
</feature>
<sequence length="176" mass="18129">MRATLPLARHGQLIAFGVLTGLGAAAAVAAVGYGVWSDEGRIGAGFLPLTVGLVILLTCGILFAVGLRRALTGGTPAPDRPTGTDARGRGPAERARNLRIVFAVTLAMVAALPYVGLLTAFGVYITVISTVVEKRRWYVSLGIALAVVTAVQVVFGILLGVPLPGWTLTPGSWAAP</sequence>
<evidence type="ECO:0000259" key="2">
    <source>
        <dbReference type="Pfam" id="PF07331"/>
    </source>
</evidence>
<dbReference type="RefSeq" id="WP_179641651.1">
    <property type="nucleotide sequence ID" value="NZ_BAAAYY010000007.1"/>
</dbReference>
<reference evidence="3 4" key="1">
    <citation type="submission" date="2020-07" db="EMBL/GenBank/DDBJ databases">
        <title>Sequencing the genomes of 1000 actinobacteria strains.</title>
        <authorList>
            <person name="Klenk H.-P."/>
        </authorList>
    </citation>
    <scope>NUCLEOTIDE SEQUENCE [LARGE SCALE GENOMIC DNA]</scope>
    <source>
        <strain evidence="3 4">CXB654</strain>
    </source>
</reference>
<organism evidence="3 4">
    <name type="scientific">Spinactinospora alkalitolerans</name>
    <dbReference type="NCBI Taxonomy" id="687207"/>
    <lineage>
        <taxon>Bacteria</taxon>
        <taxon>Bacillati</taxon>
        <taxon>Actinomycetota</taxon>
        <taxon>Actinomycetes</taxon>
        <taxon>Streptosporangiales</taxon>
        <taxon>Nocardiopsidaceae</taxon>
        <taxon>Spinactinospora</taxon>
    </lineage>
</organism>
<feature type="transmembrane region" description="Helical" evidence="1">
    <location>
        <begin position="42"/>
        <end position="65"/>
    </location>
</feature>